<dbReference type="EMBL" id="JAMOIM010000040">
    <property type="protein sequence ID" value="MCW6512096.1"/>
    <property type="molecule type" value="Genomic_DNA"/>
</dbReference>
<dbReference type="Gene3D" id="1.10.443.10">
    <property type="entry name" value="Intergrase catalytic core"/>
    <property type="match status" value="1"/>
</dbReference>
<dbReference type="GO" id="GO:0003677">
    <property type="term" value="F:DNA binding"/>
    <property type="evidence" value="ECO:0007669"/>
    <property type="project" value="InterPro"/>
</dbReference>
<sequence>MGIAANVARRGGVYWWRGRIGPGRQRSRVIAKSLRTRDPEIARTFGSQITGMVARLRQSVRLGAMTVDEAESEISAFVVQYPFAADPKLLERLDAERRGPINRVASQDLDYSAEQEVRMLADFARRMGPILERAAAEVRTRPPLVLNGIAEDWVADAIRNDRVQAEVCRLLGLSGTSARVRPDDRTELLDAGFSTAEIDDIDKQAQRHASREADPDWLIGPERDVLVFHLQAVGAIPTIENVGRLRRATLLVLANLLHAHVGRYRSVPKHYAAIIAGASEQDVTTGVEQVRPTEAWPGVSTIVPPSVPGPVSMSEAVAVAPCSASFLAIVEQLARGKTQKRSREWDDKTAGQHRSIAKLFAKLAKTDNPALMTQEHVGSYLDLLRIIPTHYGKSSADEERTIDEILARSEDLDEDEIGLAPPTINRHRGQLGTILKFMKRHGFNIGVIDEDSRARDARAPGEKRVAFTHDDGIRLMRVVDEHSQNLGHIDTDALFWVPQLAWYQMLRLSEGAGLAPDDIDLTTGLIHIRPNALRRTKTHSSVRVLPIHPELDRLGFRQFVASAQSRGSKQLFPGLFTRNSEFAAVFHKMWTPVLDAALPLARQHRKTLHSTRKTGNSAMHVPAIKDNTRLYILGHAKLEINGKHYLKPPSPAEVLEALSYVSIVTGDLAPRSYR</sequence>
<name>A0AA41Z0T0_9HYPH</name>
<keyword evidence="4" id="KW-1185">Reference proteome</keyword>
<evidence type="ECO:0000259" key="2">
    <source>
        <dbReference type="PROSITE" id="PS51898"/>
    </source>
</evidence>
<dbReference type="RefSeq" id="WP_282588473.1">
    <property type="nucleotide sequence ID" value="NZ_JAMOIM010000040.1"/>
</dbReference>
<dbReference type="GO" id="GO:0015074">
    <property type="term" value="P:DNA integration"/>
    <property type="evidence" value="ECO:0007669"/>
    <property type="project" value="InterPro"/>
</dbReference>
<reference evidence="3" key="1">
    <citation type="submission" date="2022-05" db="EMBL/GenBank/DDBJ databases">
        <authorList>
            <person name="Pankratov T."/>
        </authorList>
    </citation>
    <scope>NUCLEOTIDE SEQUENCE</scope>
    <source>
        <strain evidence="3">BP6-180914</strain>
    </source>
</reference>
<feature type="domain" description="Tyr recombinase" evidence="2">
    <location>
        <begin position="462"/>
        <end position="659"/>
    </location>
</feature>
<organism evidence="3 4">
    <name type="scientific">Lichenifustis flavocetrariae</name>
    <dbReference type="NCBI Taxonomy" id="2949735"/>
    <lineage>
        <taxon>Bacteria</taxon>
        <taxon>Pseudomonadati</taxon>
        <taxon>Pseudomonadota</taxon>
        <taxon>Alphaproteobacteria</taxon>
        <taxon>Hyphomicrobiales</taxon>
        <taxon>Lichenihabitantaceae</taxon>
        <taxon>Lichenifustis</taxon>
    </lineage>
</organism>
<dbReference type="InterPro" id="IPR002104">
    <property type="entry name" value="Integrase_catalytic"/>
</dbReference>
<dbReference type="PROSITE" id="PS51898">
    <property type="entry name" value="TYR_RECOMBINASE"/>
    <property type="match status" value="1"/>
</dbReference>
<evidence type="ECO:0000256" key="1">
    <source>
        <dbReference type="ARBA" id="ARBA00023172"/>
    </source>
</evidence>
<dbReference type="InterPro" id="IPR011010">
    <property type="entry name" value="DNA_brk_join_enz"/>
</dbReference>
<protein>
    <recommendedName>
        <fullName evidence="2">Tyr recombinase domain-containing protein</fullName>
    </recommendedName>
</protein>
<evidence type="ECO:0000313" key="4">
    <source>
        <dbReference type="Proteomes" id="UP001165667"/>
    </source>
</evidence>
<dbReference type="InterPro" id="IPR013762">
    <property type="entry name" value="Integrase-like_cat_sf"/>
</dbReference>
<gene>
    <name evidence="3" type="ORF">M8523_29620</name>
</gene>
<proteinExistence type="predicted"/>
<dbReference type="GO" id="GO:0006310">
    <property type="term" value="P:DNA recombination"/>
    <property type="evidence" value="ECO:0007669"/>
    <property type="project" value="UniProtKB-KW"/>
</dbReference>
<evidence type="ECO:0000313" key="3">
    <source>
        <dbReference type="EMBL" id="MCW6512096.1"/>
    </source>
</evidence>
<dbReference type="AlphaFoldDB" id="A0AA41Z0T0"/>
<dbReference type="SUPFAM" id="SSF56349">
    <property type="entry name" value="DNA breaking-rejoining enzymes"/>
    <property type="match status" value="1"/>
</dbReference>
<comment type="caution">
    <text evidence="3">The sequence shown here is derived from an EMBL/GenBank/DDBJ whole genome shotgun (WGS) entry which is preliminary data.</text>
</comment>
<accession>A0AA41Z0T0</accession>
<dbReference type="Proteomes" id="UP001165667">
    <property type="component" value="Unassembled WGS sequence"/>
</dbReference>
<keyword evidence="1" id="KW-0233">DNA recombination</keyword>